<reference evidence="2 3" key="1">
    <citation type="submission" date="2024-09" db="EMBL/GenBank/DDBJ databases">
        <title>Rethinking Asexuality: The Enigmatic Case of Functional Sexual Genes in Lepraria (Stereocaulaceae).</title>
        <authorList>
            <person name="Doellman M."/>
            <person name="Sun Y."/>
            <person name="Barcenas-Pena A."/>
            <person name="Lumbsch H.T."/>
            <person name="Grewe F."/>
        </authorList>
    </citation>
    <scope>NUCLEOTIDE SEQUENCE [LARGE SCALE GENOMIC DNA]</scope>
    <source>
        <strain evidence="2 3">Grewe 0041</strain>
    </source>
</reference>
<dbReference type="Proteomes" id="UP001590951">
    <property type="component" value="Unassembled WGS sequence"/>
</dbReference>
<sequence length="310" mass="34618">MGSDEPVIPKAPQSTKKRKRGRGPESSEAVPGLPDQLSQVREFNAKPRGTALAGIDLRRRDAVDAVFNTYPSPVPLRFNARADTTDTIALRETDAKRRSGLRRKAKGKRFDPVTHEVVTDGTIIELLTLLVAIVEAQQAHDASRRIDPEAEEPKRLFIEFDLVESWELRNEDKIAGKRVSTVFINHTVANVQSPSYDARFWFETYLHGGTILADRPNFAAESWPVFMTALQEAEELVAPSSVTWNRDKPKSGRSRRKRRLSQAHDEYSPAPSTKRQKNGGGPKSRYQSIAPNRTPGGINANLSRRSLANT</sequence>
<dbReference type="EMBL" id="JBHFEH010000207">
    <property type="protein sequence ID" value="KAL2044114.1"/>
    <property type="molecule type" value="Genomic_DNA"/>
</dbReference>
<feature type="compositionally biased region" description="Polar residues" evidence="1">
    <location>
        <begin position="300"/>
        <end position="310"/>
    </location>
</feature>
<gene>
    <name evidence="2" type="ORF">ABVK25_012445</name>
</gene>
<protein>
    <submittedName>
        <fullName evidence="2">Uncharacterized protein</fullName>
    </submittedName>
</protein>
<name>A0ABR4AE53_9LECA</name>
<feature type="region of interest" description="Disordered" evidence="1">
    <location>
        <begin position="241"/>
        <end position="310"/>
    </location>
</feature>
<proteinExistence type="predicted"/>
<keyword evidence="3" id="KW-1185">Reference proteome</keyword>
<feature type="region of interest" description="Disordered" evidence="1">
    <location>
        <begin position="1"/>
        <end position="39"/>
    </location>
</feature>
<feature type="compositionally biased region" description="Basic residues" evidence="1">
    <location>
        <begin position="251"/>
        <end position="261"/>
    </location>
</feature>
<organism evidence="2 3">
    <name type="scientific">Lepraria finkii</name>
    <dbReference type="NCBI Taxonomy" id="1340010"/>
    <lineage>
        <taxon>Eukaryota</taxon>
        <taxon>Fungi</taxon>
        <taxon>Dikarya</taxon>
        <taxon>Ascomycota</taxon>
        <taxon>Pezizomycotina</taxon>
        <taxon>Lecanoromycetes</taxon>
        <taxon>OSLEUM clade</taxon>
        <taxon>Lecanoromycetidae</taxon>
        <taxon>Lecanorales</taxon>
        <taxon>Lecanorineae</taxon>
        <taxon>Stereocaulaceae</taxon>
        <taxon>Lepraria</taxon>
    </lineage>
</organism>
<evidence type="ECO:0000313" key="3">
    <source>
        <dbReference type="Proteomes" id="UP001590951"/>
    </source>
</evidence>
<evidence type="ECO:0000313" key="2">
    <source>
        <dbReference type="EMBL" id="KAL2044114.1"/>
    </source>
</evidence>
<comment type="caution">
    <text evidence="2">The sequence shown here is derived from an EMBL/GenBank/DDBJ whole genome shotgun (WGS) entry which is preliminary data.</text>
</comment>
<evidence type="ECO:0000256" key="1">
    <source>
        <dbReference type="SAM" id="MobiDB-lite"/>
    </source>
</evidence>
<accession>A0ABR4AE53</accession>